<evidence type="ECO:0000313" key="4">
    <source>
        <dbReference type="Proteomes" id="UP001500051"/>
    </source>
</evidence>
<dbReference type="Proteomes" id="UP001500051">
    <property type="component" value="Unassembled WGS sequence"/>
</dbReference>
<comment type="caution">
    <text evidence="3">The sequence shown here is derived from an EMBL/GenBank/DDBJ whole genome shotgun (WGS) entry which is preliminary data.</text>
</comment>
<feature type="domain" description="Purine catabolism PurC-like" evidence="1">
    <location>
        <begin position="15"/>
        <end position="122"/>
    </location>
</feature>
<proteinExistence type="predicted"/>
<reference evidence="4" key="1">
    <citation type="journal article" date="2019" name="Int. J. Syst. Evol. Microbiol.">
        <title>The Global Catalogue of Microorganisms (GCM) 10K type strain sequencing project: providing services to taxonomists for standard genome sequencing and annotation.</title>
        <authorList>
            <consortium name="The Broad Institute Genomics Platform"/>
            <consortium name="The Broad Institute Genome Sequencing Center for Infectious Disease"/>
            <person name="Wu L."/>
            <person name="Ma J."/>
        </authorList>
    </citation>
    <scope>NUCLEOTIDE SEQUENCE [LARGE SCALE GENOMIC DNA]</scope>
    <source>
        <strain evidence="4">JCM 16548</strain>
    </source>
</reference>
<dbReference type="InterPro" id="IPR051448">
    <property type="entry name" value="CdaR-like_regulators"/>
</dbReference>
<evidence type="ECO:0000259" key="2">
    <source>
        <dbReference type="Pfam" id="PF13556"/>
    </source>
</evidence>
<dbReference type="EMBL" id="BAAAYX010000004">
    <property type="protein sequence ID" value="GAA3700498.1"/>
    <property type="molecule type" value="Genomic_DNA"/>
</dbReference>
<keyword evidence="4" id="KW-1185">Reference proteome</keyword>
<dbReference type="InterPro" id="IPR025736">
    <property type="entry name" value="PucR_C-HTH_dom"/>
</dbReference>
<dbReference type="InterPro" id="IPR042070">
    <property type="entry name" value="PucR_C-HTH_sf"/>
</dbReference>
<dbReference type="PANTHER" id="PTHR33744">
    <property type="entry name" value="CARBOHYDRATE DIACID REGULATOR"/>
    <property type="match status" value="1"/>
</dbReference>
<protein>
    <submittedName>
        <fullName evidence="3">PucR family transcriptional regulator</fullName>
    </submittedName>
</protein>
<dbReference type="Pfam" id="PF07905">
    <property type="entry name" value="PucR"/>
    <property type="match status" value="1"/>
</dbReference>
<gene>
    <name evidence="3" type="ORF">GCM10022204_16530</name>
</gene>
<sequence length="514" mass="54912">MTTRLATLIADRPLGLRLLAGDDATEVGWAHSSDLLDPTPFLELDNLLLTTGTQFAADAPAGEYEAYVARLVAVGVGALGFGTEVVRVTPEPLVGACVTQGLPLLEVPYRTPFLALARRIADARAAQDHARDLWALDAQRALSLAALSAERIAGVLEELSRRLAATVVLLDAHGEVLSEHGRPALDRAQLDAVQTEARRLLHRRLRSGSALELPDLAGVGQDGAGSDGHGRTVTMQTLGRRDELRGVLAVAVAERPDTSATAVITSAVALAEFAVEDAARREESTLALNAQLFQLALVGHVDAVRDVLVAAGRELPEAPVRLLLTELSGDRDAGELEHALTVRTARSQQWVLATRWQHRFAAVVGTGAARAAADVIAARQTPVVLSRPVGWADLVSALHETRDALDSAPRGAGVIELETSAILGLLSRDDIESLARERLAPLLAAPDGPDLRRVLETWLRQNAAWDPAARELGMHRHTLKAQVRRAGTLIRLDLDSFEAKAELWAMLTAAGGDR</sequence>
<dbReference type="Pfam" id="PF13556">
    <property type="entry name" value="HTH_30"/>
    <property type="match status" value="1"/>
</dbReference>
<feature type="domain" description="PucR C-terminal helix-turn-helix" evidence="2">
    <location>
        <begin position="451"/>
        <end position="508"/>
    </location>
</feature>
<accession>A0ABP7D7T4</accession>
<dbReference type="InterPro" id="IPR012914">
    <property type="entry name" value="PucR_dom"/>
</dbReference>
<name>A0ABP7D7T4_9ACTN</name>
<evidence type="ECO:0000313" key="3">
    <source>
        <dbReference type="EMBL" id="GAA3700498.1"/>
    </source>
</evidence>
<evidence type="ECO:0000259" key="1">
    <source>
        <dbReference type="Pfam" id="PF07905"/>
    </source>
</evidence>
<organism evidence="3 4">
    <name type="scientific">Microlunatus aurantiacus</name>
    <dbReference type="NCBI Taxonomy" id="446786"/>
    <lineage>
        <taxon>Bacteria</taxon>
        <taxon>Bacillati</taxon>
        <taxon>Actinomycetota</taxon>
        <taxon>Actinomycetes</taxon>
        <taxon>Propionibacteriales</taxon>
        <taxon>Propionibacteriaceae</taxon>
        <taxon>Microlunatus</taxon>
    </lineage>
</organism>
<dbReference type="Gene3D" id="1.10.10.2840">
    <property type="entry name" value="PucR C-terminal helix-turn-helix domain"/>
    <property type="match status" value="1"/>
</dbReference>
<dbReference type="RefSeq" id="WP_344811848.1">
    <property type="nucleotide sequence ID" value="NZ_BAAAYX010000004.1"/>
</dbReference>